<name>A0A0F0KQI9_9MICO</name>
<keyword evidence="1" id="KW-1133">Transmembrane helix</keyword>
<evidence type="ECO:0000256" key="1">
    <source>
        <dbReference type="SAM" id="Phobius"/>
    </source>
</evidence>
<feature type="transmembrane region" description="Helical" evidence="1">
    <location>
        <begin position="37"/>
        <end position="60"/>
    </location>
</feature>
<dbReference type="AlphaFoldDB" id="A0A0F0KQI9"/>
<gene>
    <name evidence="2" type="ORF">RN50_01086</name>
</gene>
<keyword evidence="1" id="KW-0472">Membrane</keyword>
<dbReference type="Proteomes" id="UP000033572">
    <property type="component" value="Unassembled WGS sequence"/>
</dbReference>
<dbReference type="PATRIC" id="fig|104336.4.peg.1115"/>
<proteinExistence type="predicted"/>
<reference evidence="2 3" key="1">
    <citation type="submission" date="2015-02" db="EMBL/GenBank/DDBJ databases">
        <title>Draft genome sequences of ten Microbacterium spp. with emphasis on heavy metal contaminated environments.</title>
        <authorList>
            <person name="Corretto E."/>
        </authorList>
    </citation>
    <scope>NUCLEOTIDE SEQUENCE [LARGE SCALE GENOMIC DNA]</scope>
    <source>
        <strain evidence="2 3">DSM 12966</strain>
    </source>
</reference>
<organism evidence="2 3">
    <name type="scientific">Microbacterium foliorum</name>
    <dbReference type="NCBI Taxonomy" id="104336"/>
    <lineage>
        <taxon>Bacteria</taxon>
        <taxon>Bacillati</taxon>
        <taxon>Actinomycetota</taxon>
        <taxon>Actinomycetes</taxon>
        <taxon>Micrococcales</taxon>
        <taxon>Microbacteriaceae</taxon>
        <taxon>Microbacterium</taxon>
    </lineage>
</organism>
<dbReference type="EMBL" id="JYIU01000036">
    <property type="protein sequence ID" value="KJL23148.1"/>
    <property type="molecule type" value="Genomic_DNA"/>
</dbReference>
<sequence length="338" mass="37276">MRREQTGIRKGFIVLWTAVGLALLGGATALVDGWQDASFWSSVLVNLGTTIFLAGFLVWLERRLVATTRTVAKEAATEAASEAAMVATEEATRVLNDRLDAIQERFERQLAEQAAQEDSAVSGIADEVSYESVMAAMETANKLGAVEQEVHVSGGDRLTDPVVSVALATEQQQIDYGSYSEPRVIGLALAVDTRLLGTGYVVESLWTKDDDPITVFGRLRSEMVRVGYGPEFKGVNVQRLFQNLNRGLEDAVAGRRGDQGAWRSPGTLLDVLSDDWVVSNRGIEHREHGIVCPAIALRAKRTFDKEPDLPPAPEWVDEERWGHMVTRARARLINYMMF</sequence>
<keyword evidence="1" id="KW-0812">Transmembrane</keyword>
<evidence type="ECO:0000313" key="3">
    <source>
        <dbReference type="Proteomes" id="UP000033572"/>
    </source>
</evidence>
<dbReference type="GeneID" id="94444976"/>
<feature type="transmembrane region" description="Helical" evidence="1">
    <location>
        <begin position="12"/>
        <end position="31"/>
    </location>
</feature>
<evidence type="ECO:0000313" key="2">
    <source>
        <dbReference type="EMBL" id="KJL23148.1"/>
    </source>
</evidence>
<accession>A0A0F0KQI9</accession>
<keyword evidence="3" id="KW-1185">Reference proteome</keyword>
<protein>
    <submittedName>
        <fullName evidence="2">Uncharacterized protein</fullName>
    </submittedName>
</protein>
<dbReference type="RefSeq" id="WP_162829121.1">
    <property type="nucleotide sequence ID" value="NZ_CP031425.1"/>
</dbReference>
<comment type="caution">
    <text evidence="2">The sequence shown here is derived from an EMBL/GenBank/DDBJ whole genome shotgun (WGS) entry which is preliminary data.</text>
</comment>